<proteinExistence type="predicted"/>
<evidence type="ECO:0000313" key="1">
    <source>
        <dbReference type="EMBL" id="KAI4352329.1"/>
    </source>
</evidence>
<name>A0ACB9PWB5_BAUVA</name>
<evidence type="ECO:0000313" key="2">
    <source>
        <dbReference type="Proteomes" id="UP000828941"/>
    </source>
</evidence>
<reference evidence="1 2" key="1">
    <citation type="journal article" date="2022" name="DNA Res.">
        <title>Chromosomal-level genome assembly of the orchid tree Bauhinia variegata (Leguminosae; Cercidoideae) supports the allotetraploid origin hypothesis of Bauhinia.</title>
        <authorList>
            <person name="Zhong Y."/>
            <person name="Chen Y."/>
            <person name="Zheng D."/>
            <person name="Pang J."/>
            <person name="Liu Y."/>
            <person name="Luo S."/>
            <person name="Meng S."/>
            <person name="Qian L."/>
            <person name="Wei D."/>
            <person name="Dai S."/>
            <person name="Zhou R."/>
        </authorList>
    </citation>
    <scope>NUCLEOTIDE SEQUENCE [LARGE SCALE GENOMIC DNA]</scope>
    <source>
        <strain evidence="1">BV-YZ2020</strain>
    </source>
</reference>
<accession>A0ACB9PWB5</accession>
<keyword evidence="2" id="KW-1185">Reference proteome</keyword>
<comment type="caution">
    <text evidence="1">The sequence shown here is derived from an EMBL/GenBank/DDBJ whole genome shotgun (WGS) entry which is preliminary data.</text>
</comment>
<gene>
    <name evidence="1" type="ORF">L6164_006592</name>
</gene>
<dbReference type="Proteomes" id="UP000828941">
    <property type="component" value="Chromosome 3"/>
</dbReference>
<organism evidence="1 2">
    <name type="scientific">Bauhinia variegata</name>
    <name type="common">Purple orchid tree</name>
    <name type="synonym">Phanera variegata</name>
    <dbReference type="NCBI Taxonomy" id="167791"/>
    <lineage>
        <taxon>Eukaryota</taxon>
        <taxon>Viridiplantae</taxon>
        <taxon>Streptophyta</taxon>
        <taxon>Embryophyta</taxon>
        <taxon>Tracheophyta</taxon>
        <taxon>Spermatophyta</taxon>
        <taxon>Magnoliopsida</taxon>
        <taxon>eudicotyledons</taxon>
        <taxon>Gunneridae</taxon>
        <taxon>Pentapetalae</taxon>
        <taxon>rosids</taxon>
        <taxon>fabids</taxon>
        <taxon>Fabales</taxon>
        <taxon>Fabaceae</taxon>
        <taxon>Cercidoideae</taxon>
        <taxon>Cercideae</taxon>
        <taxon>Bauhiniinae</taxon>
        <taxon>Bauhinia</taxon>
    </lineage>
</organism>
<protein>
    <submittedName>
        <fullName evidence="1">Uncharacterized protein</fullName>
    </submittedName>
</protein>
<sequence length="394" mass="44704">MAESSNSELPHPLIISEDSEESHPNGSLYPSDKMNIEDSSHSFDPFTPEIYFDHRSNHADLYSDSDTDSVSCFVTDLFESHSSQLSRHCCECDDGSDINPFSGVVLDDDGGEGFNNYSEELELGFGFENNDGVGENLSSERVNLHGDGLRVVGFNSDSDSNSVDEFDRDMELYSGENHDNRNSEFDDFDVRMYCDRLCLEDQRILNETLEWEEILERVNESFVIDEVDDRSVASGLYNVEETEDALRYLEWEILMAVNNLERNMELENDGYIHPAEYDVLLGQFVENDSASKGSPPAAKSVVESLPLVELTKEDLQGRNVACAICKDEILLEEKVRRLPCSHCYHGDCIMPWLSIRNTCPVCRFELPTDDPDYEHRKSQRTALALLELSGQMQF</sequence>
<dbReference type="EMBL" id="CM039428">
    <property type="protein sequence ID" value="KAI4352329.1"/>
    <property type="molecule type" value="Genomic_DNA"/>
</dbReference>